<evidence type="ECO:0000313" key="5">
    <source>
        <dbReference type="EMBL" id="CAF4293018.1"/>
    </source>
</evidence>
<dbReference type="SUPFAM" id="SSF51735">
    <property type="entry name" value="NAD(P)-binding Rossmann-fold domains"/>
    <property type="match status" value="1"/>
</dbReference>
<protein>
    <submittedName>
        <fullName evidence="4">Uncharacterized protein</fullName>
    </submittedName>
</protein>
<dbReference type="PANTHER" id="PTHR43313:SF1">
    <property type="entry name" value="3BETA-HYDROXYSTEROID DEHYDROGENASE DHS-16"/>
    <property type="match status" value="1"/>
</dbReference>
<dbReference type="EMBL" id="CAJNOK010034509">
    <property type="protein sequence ID" value="CAF1504712.1"/>
    <property type="molecule type" value="Genomic_DNA"/>
</dbReference>
<reference evidence="4" key="1">
    <citation type="submission" date="2021-02" db="EMBL/GenBank/DDBJ databases">
        <authorList>
            <person name="Nowell W R."/>
        </authorList>
    </citation>
    <scope>NUCLEOTIDE SEQUENCE</scope>
</reference>
<feature type="chain" id="PRO_5036273526" evidence="3">
    <location>
        <begin position="17"/>
        <end position="319"/>
    </location>
</feature>
<dbReference type="PROSITE" id="PS00061">
    <property type="entry name" value="ADH_SHORT"/>
    <property type="match status" value="1"/>
</dbReference>
<sequence length="319" mass="35641">MIVTLILILFVTYKLYERFFPASWGDPNGKYVLISGCDTGFGNGLAKELDCQGYNVIAGVYSNNTIEQLGKELSSKATVFKLDITKQQDIDGAFELVKSKTDNLHALVNNAGVGRGGLIDWTPLTLYRDVMEVNFFGHVSMTKTFLPLLLRQPGNRIVNISSIAGYFASPAVSAYCASKYALEAFSDCLRREMAQWGLKVSVIEPGLMRTAIFEGKEEALSQLWTNLTSDTKERWGEAFFDQHMKRMNDFMKNTQDPMIVVRALQHAVSSSKPNIRYRPGWQSALMFPLSMMPAWFADMLMALGDGTLEKPVGVLKQRG</sequence>
<name>A0A8S2FN80_9BILA</name>
<dbReference type="PANTHER" id="PTHR43313">
    <property type="entry name" value="SHORT-CHAIN DEHYDROGENASE/REDUCTASE FAMILY 9C"/>
    <property type="match status" value="1"/>
</dbReference>
<evidence type="ECO:0000256" key="2">
    <source>
        <dbReference type="RuleBase" id="RU000363"/>
    </source>
</evidence>
<accession>A0A8S2FN80</accession>
<evidence type="ECO:0000313" key="4">
    <source>
        <dbReference type="EMBL" id="CAF1504712.1"/>
    </source>
</evidence>
<dbReference type="InterPro" id="IPR002347">
    <property type="entry name" value="SDR_fam"/>
</dbReference>
<dbReference type="AlphaFoldDB" id="A0A8S2FN80"/>
<dbReference type="Proteomes" id="UP000677228">
    <property type="component" value="Unassembled WGS sequence"/>
</dbReference>
<proteinExistence type="inferred from homology"/>
<dbReference type="PRINTS" id="PR00081">
    <property type="entry name" value="GDHRDH"/>
</dbReference>
<evidence type="ECO:0000256" key="3">
    <source>
        <dbReference type="SAM" id="SignalP"/>
    </source>
</evidence>
<comment type="similarity">
    <text evidence="2">Belongs to the short-chain dehydrogenases/reductases (SDR) family.</text>
</comment>
<dbReference type="Gene3D" id="3.40.50.720">
    <property type="entry name" value="NAD(P)-binding Rossmann-like Domain"/>
    <property type="match status" value="1"/>
</dbReference>
<dbReference type="PRINTS" id="PR00080">
    <property type="entry name" value="SDRFAMILY"/>
</dbReference>
<keyword evidence="3" id="KW-0732">Signal</keyword>
<evidence type="ECO:0000313" key="6">
    <source>
        <dbReference type="Proteomes" id="UP000677228"/>
    </source>
</evidence>
<organism evidence="4 6">
    <name type="scientific">Didymodactylos carnosus</name>
    <dbReference type="NCBI Taxonomy" id="1234261"/>
    <lineage>
        <taxon>Eukaryota</taxon>
        <taxon>Metazoa</taxon>
        <taxon>Spiralia</taxon>
        <taxon>Gnathifera</taxon>
        <taxon>Rotifera</taxon>
        <taxon>Eurotatoria</taxon>
        <taxon>Bdelloidea</taxon>
        <taxon>Philodinida</taxon>
        <taxon>Philodinidae</taxon>
        <taxon>Didymodactylos</taxon>
    </lineage>
</organism>
<evidence type="ECO:0000256" key="1">
    <source>
        <dbReference type="ARBA" id="ARBA00023002"/>
    </source>
</evidence>
<comment type="caution">
    <text evidence="4">The sequence shown here is derived from an EMBL/GenBank/DDBJ whole genome shotgun (WGS) entry which is preliminary data.</text>
</comment>
<feature type="signal peptide" evidence="3">
    <location>
        <begin position="1"/>
        <end position="16"/>
    </location>
</feature>
<dbReference type="Pfam" id="PF00106">
    <property type="entry name" value="adh_short"/>
    <property type="match status" value="1"/>
</dbReference>
<keyword evidence="1" id="KW-0560">Oxidoreductase</keyword>
<dbReference type="GO" id="GO:0008202">
    <property type="term" value="P:steroid metabolic process"/>
    <property type="evidence" value="ECO:0007669"/>
    <property type="project" value="TreeGrafter"/>
</dbReference>
<dbReference type="EMBL" id="CAJOBA010056543">
    <property type="protein sequence ID" value="CAF4293018.1"/>
    <property type="molecule type" value="Genomic_DNA"/>
</dbReference>
<gene>
    <name evidence="4" type="ORF">OVA965_LOCUS37100</name>
    <name evidence="5" type="ORF">TMI583_LOCUS38153</name>
</gene>
<dbReference type="Proteomes" id="UP000682733">
    <property type="component" value="Unassembled WGS sequence"/>
</dbReference>
<dbReference type="InterPro" id="IPR020904">
    <property type="entry name" value="Sc_DH/Rdtase_CS"/>
</dbReference>
<dbReference type="GO" id="GO:0016491">
    <property type="term" value="F:oxidoreductase activity"/>
    <property type="evidence" value="ECO:0007669"/>
    <property type="project" value="UniProtKB-KW"/>
</dbReference>
<dbReference type="InterPro" id="IPR036291">
    <property type="entry name" value="NAD(P)-bd_dom_sf"/>
</dbReference>